<accession>A0A1H0L6K2</accession>
<dbReference type="PANTHER" id="PTHR18964:SF149">
    <property type="entry name" value="BIFUNCTIONAL UDP-N-ACETYLGLUCOSAMINE 2-EPIMERASE_N-ACETYLMANNOSAMINE KINASE"/>
    <property type="match status" value="1"/>
</dbReference>
<name>A0A1H0L6K2_9BACI</name>
<dbReference type="Gene3D" id="1.10.10.10">
    <property type="entry name" value="Winged helix-like DNA-binding domain superfamily/Winged helix DNA-binding domain"/>
    <property type="match status" value="1"/>
</dbReference>
<evidence type="ECO:0000313" key="5">
    <source>
        <dbReference type="Proteomes" id="UP000198778"/>
    </source>
</evidence>
<reference evidence="5" key="1">
    <citation type="submission" date="2016-10" db="EMBL/GenBank/DDBJ databases">
        <authorList>
            <person name="Varghese N."/>
            <person name="Submissions S."/>
        </authorList>
    </citation>
    <scope>NUCLEOTIDE SEQUENCE [LARGE SCALE GENOMIC DNA]</scope>
    <source>
        <strain evidence="5">CGMCC 1.10369</strain>
    </source>
</reference>
<proteinExistence type="inferred from homology"/>
<dbReference type="SUPFAM" id="SSF53067">
    <property type="entry name" value="Actin-like ATPase domain"/>
    <property type="match status" value="1"/>
</dbReference>
<dbReference type="RefSeq" id="WP_090844797.1">
    <property type="nucleotide sequence ID" value="NZ_FNIL01000026.1"/>
</dbReference>
<dbReference type="Proteomes" id="UP000198778">
    <property type="component" value="Unassembled WGS sequence"/>
</dbReference>
<sequence length="402" mass="43595">MVQGVTGSFQLMKSLNRSLVLNIIRQKGPISRTDVSKQAGLTPPTVSNIVLELLEEGMVREETGESNGGRKPILLSINYNNHFVIGIDVGTNQLRVGLTNLNAGIKEMISHKLPAGMKVDEFMKILISSIHEIFESTSADREKIIGIGIAMHGIVDEEKGESIYAPHFGFENLPLKDRLESEFGLPVKLENDARCAAISETWFGSAQREQNIVCINIGDGIGAGLIINGKVFRGRHHIAGELGHMIVDLSGRKCTCGSYGCLHTVASGIHIREKVIHEITLGRSTLIEQLVTDRGDIDGDVVHKAALQGDAFAISVFEEAGRFLGLACTNIINVMNPDKIILTGGVMKAGDFVMNPLQEFIRQRALTQEAKATSIVRSQLGSHSALLGAVSLVLQEVFEIEA</sequence>
<dbReference type="InterPro" id="IPR036388">
    <property type="entry name" value="WH-like_DNA-bd_sf"/>
</dbReference>
<organism evidence="4 5">
    <name type="scientific">Alkalicoccus daliensis</name>
    <dbReference type="NCBI Taxonomy" id="745820"/>
    <lineage>
        <taxon>Bacteria</taxon>
        <taxon>Bacillati</taxon>
        <taxon>Bacillota</taxon>
        <taxon>Bacilli</taxon>
        <taxon>Bacillales</taxon>
        <taxon>Bacillaceae</taxon>
        <taxon>Alkalicoccus</taxon>
    </lineage>
</organism>
<dbReference type="PANTHER" id="PTHR18964">
    <property type="entry name" value="ROK (REPRESSOR, ORF, KINASE) FAMILY"/>
    <property type="match status" value="1"/>
</dbReference>
<evidence type="ECO:0000256" key="2">
    <source>
        <dbReference type="ARBA" id="ARBA00006479"/>
    </source>
</evidence>
<gene>
    <name evidence="4" type="ORF">SAMN04488053_1265</name>
</gene>
<dbReference type="InterPro" id="IPR000600">
    <property type="entry name" value="ROK"/>
</dbReference>
<comment type="similarity">
    <text evidence="2">Belongs to the ROK (NagC/XylR) family.</text>
</comment>
<dbReference type="InterPro" id="IPR049874">
    <property type="entry name" value="ROK_cs"/>
</dbReference>
<dbReference type="OrthoDB" id="9796533at2"/>
<protein>
    <submittedName>
        <fullName evidence="4">Transcriptional regulator, MarR family</fullName>
    </submittedName>
</protein>
<keyword evidence="3" id="KW-0119">Carbohydrate metabolism</keyword>
<dbReference type="CDD" id="cd24076">
    <property type="entry name" value="ASKHA_ATPase_ROK_BsXylR-like"/>
    <property type="match status" value="1"/>
</dbReference>
<evidence type="ECO:0000256" key="1">
    <source>
        <dbReference type="ARBA" id="ARBA00002486"/>
    </source>
</evidence>
<dbReference type="GO" id="GO:0042732">
    <property type="term" value="P:D-xylose metabolic process"/>
    <property type="evidence" value="ECO:0007669"/>
    <property type="project" value="UniProtKB-KW"/>
</dbReference>
<evidence type="ECO:0000256" key="3">
    <source>
        <dbReference type="ARBA" id="ARBA00022629"/>
    </source>
</evidence>
<keyword evidence="3" id="KW-0859">Xylose metabolism</keyword>
<dbReference type="Pfam" id="PF00480">
    <property type="entry name" value="ROK"/>
    <property type="match status" value="1"/>
</dbReference>
<dbReference type="STRING" id="745820.SAMN04488053_1265"/>
<dbReference type="InterPro" id="IPR036390">
    <property type="entry name" value="WH_DNA-bd_sf"/>
</dbReference>
<dbReference type="Gene3D" id="3.30.420.40">
    <property type="match status" value="2"/>
</dbReference>
<dbReference type="EMBL" id="FNIL01000026">
    <property type="protein sequence ID" value="SDO63869.1"/>
    <property type="molecule type" value="Genomic_DNA"/>
</dbReference>
<evidence type="ECO:0000313" key="4">
    <source>
        <dbReference type="EMBL" id="SDO63869.1"/>
    </source>
</evidence>
<dbReference type="AlphaFoldDB" id="A0A1H0L6K2"/>
<keyword evidence="5" id="KW-1185">Reference proteome</keyword>
<dbReference type="InterPro" id="IPR043129">
    <property type="entry name" value="ATPase_NBD"/>
</dbReference>
<comment type="function">
    <text evidence="1">Transcriptional repressor of xylose-utilizing enzymes.</text>
</comment>
<dbReference type="SUPFAM" id="SSF46785">
    <property type="entry name" value="Winged helix' DNA-binding domain"/>
    <property type="match status" value="1"/>
</dbReference>
<dbReference type="Pfam" id="PF13412">
    <property type="entry name" value="HTH_24"/>
    <property type="match status" value="1"/>
</dbReference>
<dbReference type="PROSITE" id="PS01125">
    <property type="entry name" value="ROK"/>
    <property type="match status" value="1"/>
</dbReference>